<dbReference type="NCBIfam" id="TIGR01036">
    <property type="entry name" value="pyrD_sub2"/>
    <property type="match status" value="1"/>
</dbReference>
<comment type="caution">
    <text evidence="13">The sequence shown here is derived from an EMBL/GenBank/DDBJ whole genome shotgun (WGS) entry which is preliminary data.</text>
</comment>
<dbReference type="SUPFAM" id="SSF51395">
    <property type="entry name" value="FMN-linked oxidoreductases"/>
    <property type="match status" value="1"/>
</dbReference>
<dbReference type="NCBIfam" id="NF003645">
    <property type="entry name" value="PRK05286.1-2"/>
    <property type="match status" value="1"/>
</dbReference>
<keyword evidence="8 11" id="KW-0560">Oxidoreductase</keyword>
<organism evidence="13 14">
    <name type="scientific">Zygosaccharomyces rouxii</name>
    <dbReference type="NCBI Taxonomy" id="4956"/>
    <lineage>
        <taxon>Eukaryota</taxon>
        <taxon>Fungi</taxon>
        <taxon>Dikarya</taxon>
        <taxon>Ascomycota</taxon>
        <taxon>Saccharomycotina</taxon>
        <taxon>Saccharomycetes</taxon>
        <taxon>Saccharomycetales</taxon>
        <taxon>Saccharomycetaceae</taxon>
        <taxon>Zygosaccharomyces</taxon>
    </lineage>
</organism>
<dbReference type="AlphaFoldDB" id="A0A1Q2ZXB1"/>
<evidence type="ECO:0000256" key="7">
    <source>
        <dbReference type="ARBA" id="ARBA00022643"/>
    </source>
</evidence>
<dbReference type="PROSITE" id="PS00911">
    <property type="entry name" value="DHODEHASE_1"/>
    <property type="match status" value="1"/>
</dbReference>
<feature type="transmembrane region" description="Helical" evidence="11">
    <location>
        <begin position="28"/>
        <end position="49"/>
    </location>
</feature>
<dbReference type="GO" id="GO:0106430">
    <property type="term" value="F:dihydroorotate dehydrogenase (quinone) activity"/>
    <property type="evidence" value="ECO:0007669"/>
    <property type="project" value="UniProtKB-EC"/>
</dbReference>
<protein>
    <recommendedName>
        <fullName evidence="5 11">Dihydroorotate dehydrogenase (quinone), mitochondrial</fullName>
        <shortName evidence="11">DHOdehase</shortName>
        <ecNumber evidence="4 11">1.3.5.2</ecNumber>
    </recommendedName>
</protein>
<evidence type="ECO:0000313" key="13">
    <source>
        <dbReference type="EMBL" id="GAV48079.1"/>
    </source>
</evidence>
<dbReference type="UniPathway" id="UPA00070">
    <property type="reaction ID" value="UER00946"/>
</dbReference>
<comment type="cofactor">
    <cofactor evidence="11">
        <name>FMN</name>
        <dbReference type="ChEBI" id="CHEBI:58210"/>
    </cofactor>
    <text evidence="11">Binds 1 FMN per subunit.</text>
</comment>
<name>A0A1Q2ZXB1_ZYGRO</name>
<evidence type="ECO:0000256" key="9">
    <source>
        <dbReference type="ARBA" id="ARBA00023136"/>
    </source>
</evidence>
<dbReference type="GO" id="GO:0044205">
    <property type="term" value="P:'de novo' UMP biosynthetic process"/>
    <property type="evidence" value="ECO:0007669"/>
    <property type="project" value="UniProtKB-UniPathway"/>
</dbReference>
<evidence type="ECO:0000256" key="8">
    <source>
        <dbReference type="ARBA" id="ARBA00023002"/>
    </source>
</evidence>
<evidence type="ECO:0000256" key="5">
    <source>
        <dbReference type="ARBA" id="ARBA00017599"/>
    </source>
</evidence>
<gene>
    <name evidence="13" type="ORF">ZYGR_0I03760</name>
</gene>
<evidence type="ECO:0000256" key="4">
    <source>
        <dbReference type="ARBA" id="ARBA00012791"/>
    </source>
</evidence>
<comment type="catalytic activity">
    <reaction evidence="10 11">
        <text>(S)-dihydroorotate + a quinone = orotate + a quinol</text>
        <dbReference type="Rhea" id="RHEA:30187"/>
        <dbReference type="ChEBI" id="CHEBI:24646"/>
        <dbReference type="ChEBI" id="CHEBI:30839"/>
        <dbReference type="ChEBI" id="CHEBI:30864"/>
        <dbReference type="ChEBI" id="CHEBI:132124"/>
        <dbReference type="EC" id="1.3.5.2"/>
    </reaction>
</comment>
<evidence type="ECO:0000256" key="3">
    <source>
        <dbReference type="ARBA" id="ARBA00005359"/>
    </source>
</evidence>
<keyword evidence="11" id="KW-0999">Mitochondrion inner membrane</keyword>
<dbReference type="InterPro" id="IPR050074">
    <property type="entry name" value="DHO_dehydrogenase"/>
</dbReference>
<dbReference type="Proteomes" id="UP000187013">
    <property type="component" value="Unassembled WGS sequence"/>
</dbReference>
<dbReference type="InterPro" id="IPR013785">
    <property type="entry name" value="Aldolase_TIM"/>
</dbReference>
<dbReference type="GO" id="GO:0005743">
    <property type="term" value="C:mitochondrial inner membrane"/>
    <property type="evidence" value="ECO:0007669"/>
    <property type="project" value="UniProtKB-SubCell"/>
</dbReference>
<dbReference type="eggNOG" id="KOG1436">
    <property type="taxonomic scope" value="Eukaryota"/>
</dbReference>
<evidence type="ECO:0000313" key="14">
    <source>
        <dbReference type="Proteomes" id="UP000187013"/>
    </source>
</evidence>
<dbReference type="EC" id="1.3.5.2" evidence="4 11"/>
<comment type="similarity">
    <text evidence="3 11">Belongs to the dihydroorotate dehydrogenase family. Type 2 subfamily.</text>
</comment>
<dbReference type="PROSITE" id="PS00912">
    <property type="entry name" value="DHODEHASE_2"/>
    <property type="match status" value="1"/>
</dbReference>
<keyword evidence="11" id="KW-1133">Transmembrane helix</keyword>
<feature type="domain" description="Dihydroorotate dehydrogenase catalytic" evidence="12">
    <location>
        <begin position="100"/>
        <end position="422"/>
    </location>
</feature>
<keyword evidence="6 11" id="KW-0285">Flavoprotein</keyword>
<dbReference type="PANTHER" id="PTHR48109">
    <property type="entry name" value="DIHYDROOROTATE DEHYDROGENASE (QUINONE), MITOCHONDRIAL-RELATED"/>
    <property type="match status" value="1"/>
</dbReference>
<sequence>MFARNCLQLATRRSFVTNTRRQVLKSSILPSGLVWTVSLLGASAFYFYAMNSRSAIHEYVICPIFRLITPDPEDGHNLGIWCLKWKLAPRLFFDNDPESLHIDVFGKKLSNPIGCAAGLDKNAEAIDGIMPGGFGYMEVGTVTPLPQPGNPKPRFFRLPLDEAVINRYGFNSGGHDTVYENLSKRVKSYMSSYFTDKKAVENLSLYKNKLLAVNLGKNKTGDEFVDYLKGVEKFQSLADALVINVSSPNTPGLRDLQAESKLTTLLSQIVTKRDSLVGQGNALGQNSHKPPILVKIAPDLNDEALKSVVESAKNSQIDGIVVSNTTIQRPDTLITQNESLKNQTGGLSGKPLKPLSLKALKNVAKYAKGSNLVLVGCGGISTGKDALEFGKAGASFVQLYTAYAYRGPGLVAKIKDELADELKKENKTWTQIIGEDVK</sequence>
<dbReference type="EMBL" id="BDGX01000009">
    <property type="protein sequence ID" value="GAV48079.1"/>
    <property type="molecule type" value="Genomic_DNA"/>
</dbReference>
<keyword evidence="7 11" id="KW-0288">FMN</keyword>
<dbReference type="NCBIfam" id="NF003652">
    <property type="entry name" value="PRK05286.2-5"/>
    <property type="match status" value="1"/>
</dbReference>
<dbReference type="InterPro" id="IPR005719">
    <property type="entry name" value="Dihydroorotate_DH_2"/>
</dbReference>
<dbReference type="Pfam" id="PF01180">
    <property type="entry name" value="DHO_dh"/>
    <property type="match status" value="1"/>
</dbReference>
<comment type="pathway">
    <text evidence="2 11">Pyrimidine metabolism; UMP biosynthesis via de novo pathway; orotate from (S)-dihydroorotate (quinone route): step 1/1.</text>
</comment>
<keyword evidence="11" id="KW-0812">Transmembrane</keyword>
<dbReference type="CDD" id="cd04738">
    <property type="entry name" value="DHOD_2_like"/>
    <property type="match status" value="1"/>
</dbReference>
<dbReference type="GO" id="GO:0006207">
    <property type="term" value="P:'de novo' pyrimidine nucleobase biosynthetic process"/>
    <property type="evidence" value="ECO:0007669"/>
    <property type="project" value="InterPro"/>
</dbReference>
<dbReference type="OrthoDB" id="14784at2759"/>
<reference evidence="13 14" key="1">
    <citation type="submission" date="2016-08" db="EMBL/GenBank/DDBJ databases">
        <title>Draft genome sequence of allopolyploid Zygosaccharomyces rouxii.</title>
        <authorList>
            <person name="Watanabe J."/>
            <person name="Uehara K."/>
            <person name="Mogi Y."/>
            <person name="Tsukioka Y."/>
        </authorList>
    </citation>
    <scope>NUCLEOTIDE SEQUENCE [LARGE SCALE GENOMIC DNA]</scope>
    <source>
        <strain evidence="13 14">NBRC 110957</strain>
    </source>
</reference>
<accession>A0A1Q2ZXB1</accession>
<evidence type="ECO:0000256" key="2">
    <source>
        <dbReference type="ARBA" id="ARBA00005161"/>
    </source>
</evidence>
<keyword evidence="11" id="KW-0496">Mitochondrion</keyword>
<evidence type="ECO:0000259" key="12">
    <source>
        <dbReference type="Pfam" id="PF01180"/>
    </source>
</evidence>
<proteinExistence type="inferred from homology"/>
<evidence type="ECO:0000256" key="11">
    <source>
        <dbReference type="RuleBase" id="RU361255"/>
    </source>
</evidence>
<evidence type="ECO:0000256" key="1">
    <source>
        <dbReference type="ARBA" id="ARBA00004434"/>
    </source>
</evidence>
<dbReference type="InterPro" id="IPR001295">
    <property type="entry name" value="Dihydroorotate_DH_CS"/>
</dbReference>
<dbReference type="PANTHER" id="PTHR48109:SF4">
    <property type="entry name" value="DIHYDROOROTATE DEHYDROGENASE (QUINONE), MITOCHONDRIAL"/>
    <property type="match status" value="1"/>
</dbReference>
<dbReference type="InterPro" id="IPR005720">
    <property type="entry name" value="Dihydroorotate_DH_cat"/>
</dbReference>
<dbReference type="Gene3D" id="3.20.20.70">
    <property type="entry name" value="Aldolase class I"/>
    <property type="match status" value="1"/>
</dbReference>
<comment type="subcellular location">
    <subcellularLocation>
        <location evidence="1 11">Mitochondrion inner membrane</location>
        <topology evidence="1 11">Single-pass membrane protein</topology>
    </subcellularLocation>
</comment>
<evidence type="ECO:0000256" key="10">
    <source>
        <dbReference type="ARBA" id="ARBA00048639"/>
    </source>
</evidence>
<keyword evidence="9 11" id="KW-0472">Membrane</keyword>
<evidence type="ECO:0000256" key="6">
    <source>
        <dbReference type="ARBA" id="ARBA00022630"/>
    </source>
</evidence>